<dbReference type="AlphaFoldDB" id="A0A940PRT4"/>
<evidence type="ECO:0000259" key="2">
    <source>
        <dbReference type="Pfam" id="PF22504"/>
    </source>
</evidence>
<sequence length="168" mass="17489">MTYPFAFTNRRPSLRVRGVACAALVVATVSLSGCALLEGPTPVTPERETVVAPEVAPELVPGGSADENLPYFTEVLRSFAAGDALIKGEPVARAVADAGFDKSQIQVSFDRSATGLEADNIFVSVQLGADCLVGQVVTADRTVATETAPAVGPEKNICLIGQTAVINW</sequence>
<accession>A0A940PRT4</accession>
<feature type="domain" description="DUF6993" evidence="2">
    <location>
        <begin position="77"/>
        <end position="162"/>
    </location>
</feature>
<dbReference type="RefSeq" id="WP_342452071.1">
    <property type="nucleotide sequence ID" value="NZ_JAFIDA010000001.1"/>
</dbReference>
<dbReference type="Proteomes" id="UP000675163">
    <property type="component" value="Unassembled WGS sequence"/>
</dbReference>
<evidence type="ECO:0000313" key="4">
    <source>
        <dbReference type="Proteomes" id="UP000675163"/>
    </source>
</evidence>
<evidence type="ECO:0000313" key="3">
    <source>
        <dbReference type="EMBL" id="MBP1325527.1"/>
    </source>
</evidence>
<comment type="caution">
    <text evidence="3">The sequence shown here is derived from an EMBL/GenBank/DDBJ whole genome shotgun (WGS) entry which is preliminary data.</text>
</comment>
<keyword evidence="1" id="KW-0732">Signal</keyword>
<dbReference type="InterPro" id="IPR054262">
    <property type="entry name" value="DUF6993"/>
</dbReference>
<dbReference type="EMBL" id="JAFIDA010000001">
    <property type="protein sequence ID" value="MBP1325527.1"/>
    <property type="molecule type" value="Genomic_DNA"/>
</dbReference>
<organism evidence="3 4">
    <name type="scientific">Leucobacter exalbidus</name>
    <dbReference type="NCBI Taxonomy" id="662960"/>
    <lineage>
        <taxon>Bacteria</taxon>
        <taxon>Bacillati</taxon>
        <taxon>Actinomycetota</taxon>
        <taxon>Actinomycetes</taxon>
        <taxon>Micrococcales</taxon>
        <taxon>Microbacteriaceae</taxon>
        <taxon>Leucobacter</taxon>
    </lineage>
</organism>
<proteinExistence type="predicted"/>
<feature type="chain" id="PRO_5038404564" description="DUF6993 domain-containing protein" evidence="1">
    <location>
        <begin position="38"/>
        <end position="168"/>
    </location>
</feature>
<gene>
    <name evidence="3" type="ORF">JOF28_000759</name>
</gene>
<feature type="signal peptide" evidence="1">
    <location>
        <begin position="1"/>
        <end position="37"/>
    </location>
</feature>
<protein>
    <recommendedName>
        <fullName evidence="2">DUF6993 domain-containing protein</fullName>
    </recommendedName>
</protein>
<dbReference type="Pfam" id="PF22504">
    <property type="entry name" value="DUF6993"/>
    <property type="match status" value="1"/>
</dbReference>
<reference evidence="3" key="1">
    <citation type="submission" date="2021-02" db="EMBL/GenBank/DDBJ databases">
        <title>Sequencing the genomes of 1000 actinobacteria strains.</title>
        <authorList>
            <person name="Klenk H.-P."/>
        </authorList>
    </citation>
    <scope>NUCLEOTIDE SEQUENCE</scope>
    <source>
        <strain evidence="3">DSM 22850</strain>
    </source>
</reference>
<keyword evidence="4" id="KW-1185">Reference proteome</keyword>
<evidence type="ECO:0000256" key="1">
    <source>
        <dbReference type="SAM" id="SignalP"/>
    </source>
</evidence>
<name>A0A940PRT4_9MICO</name>